<evidence type="ECO:0000256" key="1">
    <source>
        <dbReference type="ARBA" id="ARBA00004496"/>
    </source>
</evidence>
<comment type="catalytic activity">
    <reaction evidence="9 18">
        <text>[ThiI sulfur-carrier protein]-S-sulfanyl-L-cysteine + a uridine in tRNA + 2 reduced [2Fe-2S]-[ferredoxin] + ATP + H(+) = [ThiI sulfur-carrier protein]-L-cysteine + a 4-thiouridine in tRNA + 2 oxidized [2Fe-2S]-[ferredoxin] + AMP + diphosphate</text>
        <dbReference type="Rhea" id="RHEA:24176"/>
        <dbReference type="Rhea" id="RHEA-COMP:10000"/>
        <dbReference type="Rhea" id="RHEA-COMP:10001"/>
        <dbReference type="Rhea" id="RHEA-COMP:13337"/>
        <dbReference type="Rhea" id="RHEA-COMP:13338"/>
        <dbReference type="Rhea" id="RHEA-COMP:13339"/>
        <dbReference type="Rhea" id="RHEA-COMP:13340"/>
        <dbReference type="ChEBI" id="CHEBI:15378"/>
        <dbReference type="ChEBI" id="CHEBI:29950"/>
        <dbReference type="ChEBI" id="CHEBI:30616"/>
        <dbReference type="ChEBI" id="CHEBI:33019"/>
        <dbReference type="ChEBI" id="CHEBI:33737"/>
        <dbReference type="ChEBI" id="CHEBI:33738"/>
        <dbReference type="ChEBI" id="CHEBI:61963"/>
        <dbReference type="ChEBI" id="CHEBI:65315"/>
        <dbReference type="ChEBI" id="CHEBI:136798"/>
        <dbReference type="ChEBI" id="CHEBI:456215"/>
        <dbReference type="EC" id="2.8.1.4"/>
    </reaction>
</comment>
<keyword evidence="6 18" id="KW-0067">ATP-binding</keyword>
<dbReference type="SUPFAM" id="SSF52402">
    <property type="entry name" value="Adenine nucleotide alpha hydrolases-like"/>
    <property type="match status" value="1"/>
</dbReference>
<comment type="catalytic activity">
    <reaction evidence="10 18">
        <text>[ThiS sulfur-carrier protein]-C-terminal Gly-Gly-AMP + S-sulfanyl-L-cysteinyl-[cysteine desulfurase] + AH2 = [ThiS sulfur-carrier protein]-C-terminal-Gly-aminoethanethioate + L-cysteinyl-[cysteine desulfurase] + A + AMP + 2 H(+)</text>
        <dbReference type="Rhea" id="RHEA:43340"/>
        <dbReference type="Rhea" id="RHEA-COMP:12157"/>
        <dbReference type="Rhea" id="RHEA-COMP:12158"/>
        <dbReference type="Rhea" id="RHEA-COMP:12910"/>
        <dbReference type="Rhea" id="RHEA-COMP:19908"/>
        <dbReference type="ChEBI" id="CHEBI:13193"/>
        <dbReference type="ChEBI" id="CHEBI:15378"/>
        <dbReference type="ChEBI" id="CHEBI:17499"/>
        <dbReference type="ChEBI" id="CHEBI:29950"/>
        <dbReference type="ChEBI" id="CHEBI:61963"/>
        <dbReference type="ChEBI" id="CHEBI:90618"/>
        <dbReference type="ChEBI" id="CHEBI:232372"/>
        <dbReference type="ChEBI" id="CHEBI:456215"/>
    </reaction>
</comment>
<dbReference type="InterPro" id="IPR050102">
    <property type="entry name" value="tRNA_sulfurtransferase_ThiI"/>
</dbReference>
<evidence type="ECO:0000256" key="18">
    <source>
        <dbReference type="HAMAP-Rule" id="MF_00021"/>
    </source>
</evidence>
<feature type="binding site" evidence="18">
    <location>
        <begin position="205"/>
        <end position="206"/>
    </location>
    <ligand>
        <name>ATP</name>
        <dbReference type="ChEBI" id="CHEBI:30616"/>
    </ligand>
</feature>
<comment type="similarity">
    <text evidence="12 18">Belongs to the ThiI family.</text>
</comment>
<organism evidence="20 21">
    <name type="scientific">Candidatus Azambacteria bacterium RIFCSPLOWO2_01_FULL_46_25</name>
    <dbReference type="NCBI Taxonomy" id="1797298"/>
    <lineage>
        <taxon>Bacteria</taxon>
        <taxon>Candidatus Azamiibacteriota</taxon>
    </lineage>
</organism>
<dbReference type="GO" id="GO:0005829">
    <property type="term" value="C:cytosol"/>
    <property type="evidence" value="ECO:0007669"/>
    <property type="project" value="TreeGrafter"/>
</dbReference>
<dbReference type="InterPro" id="IPR049961">
    <property type="entry name" value="ThiI_N"/>
</dbReference>
<comment type="subcellular location">
    <subcellularLocation>
        <location evidence="1 18">Cytoplasm</location>
    </subcellularLocation>
</comment>
<dbReference type="UniPathway" id="UPA00060"/>
<evidence type="ECO:0000256" key="8">
    <source>
        <dbReference type="ARBA" id="ARBA00022977"/>
    </source>
</evidence>
<dbReference type="InterPro" id="IPR003720">
    <property type="entry name" value="tRNA_STrfase"/>
</dbReference>
<dbReference type="SUPFAM" id="SSF143437">
    <property type="entry name" value="THUMP domain-like"/>
    <property type="match status" value="1"/>
</dbReference>
<evidence type="ECO:0000313" key="20">
    <source>
        <dbReference type="EMBL" id="OGD34449.1"/>
    </source>
</evidence>
<evidence type="ECO:0000256" key="17">
    <source>
        <dbReference type="ARBA" id="ARBA00080570"/>
    </source>
</evidence>
<evidence type="ECO:0000256" key="16">
    <source>
        <dbReference type="ARBA" id="ARBA00077849"/>
    </source>
</evidence>
<evidence type="ECO:0000256" key="2">
    <source>
        <dbReference type="ARBA" id="ARBA00022490"/>
    </source>
</evidence>
<feature type="binding site" evidence="18">
    <location>
        <begin position="180"/>
        <end position="181"/>
    </location>
    <ligand>
        <name>ATP</name>
        <dbReference type="ChEBI" id="CHEBI:30616"/>
    </ligand>
</feature>
<dbReference type="GO" id="GO:0009229">
    <property type="term" value="P:thiamine diphosphate biosynthetic process"/>
    <property type="evidence" value="ECO:0007669"/>
    <property type="project" value="UniProtKB-UniRule"/>
</dbReference>
<evidence type="ECO:0000256" key="15">
    <source>
        <dbReference type="ARBA" id="ARBA00075337"/>
    </source>
</evidence>
<dbReference type="CDD" id="cd11716">
    <property type="entry name" value="THUMP_ThiI"/>
    <property type="match status" value="1"/>
</dbReference>
<dbReference type="GO" id="GO:0002937">
    <property type="term" value="P:tRNA 4-thiouridine biosynthesis"/>
    <property type="evidence" value="ECO:0007669"/>
    <property type="project" value="TreeGrafter"/>
</dbReference>
<dbReference type="CDD" id="cd01712">
    <property type="entry name" value="PPase_ThiI"/>
    <property type="match status" value="1"/>
</dbReference>
<dbReference type="Proteomes" id="UP000176650">
    <property type="component" value="Unassembled WGS sequence"/>
</dbReference>
<gene>
    <name evidence="18" type="primary">thiI</name>
    <name evidence="20" type="ORF">A2988_02915</name>
</gene>
<dbReference type="InterPro" id="IPR020536">
    <property type="entry name" value="ThiI_AANH"/>
</dbReference>
<dbReference type="AlphaFoldDB" id="A0A1F5BV07"/>
<keyword evidence="7 18" id="KW-0694">RNA-binding</keyword>
<evidence type="ECO:0000313" key="21">
    <source>
        <dbReference type="Proteomes" id="UP000176650"/>
    </source>
</evidence>
<evidence type="ECO:0000256" key="7">
    <source>
        <dbReference type="ARBA" id="ARBA00022884"/>
    </source>
</evidence>
<dbReference type="InterPro" id="IPR004114">
    <property type="entry name" value="THUMP_dom"/>
</dbReference>
<keyword evidence="8 18" id="KW-0784">Thiamine biosynthesis</keyword>
<feature type="domain" description="THUMP" evidence="19">
    <location>
        <begin position="60"/>
        <end position="162"/>
    </location>
</feature>
<dbReference type="GO" id="GO:0004810">
    <property type="term" value="F:CCA tRNA nucleotidyltransferase activity"/>
    <property type="evidence" value="ECO:0007669"/>
    <property type="project" value="InterPro"/>
</dbReference>
<feature type="binding site" evidence="18">
    <location>
        <position position="263"/>
    </location>
    <ligand>
        <name>ATP</name>
        <dbReference type="ChEBI" id="CHEBI:30616"/>
    </ligand>
</feature>
<dbReference type="InterPro" id="IPR054173">
    <property type="entry name" value="ThiI_fer"/>
</dbReference>
<evidence type="ECO:0000256" key="6">
    <source>
        <dbReference type="ARBA" id="ARBA00022840"/>
    </source>
</evidence>
<comment type="pathway">
    <text evidence="18">Cofactor biosynthesis; thiamine diphosphate biosynthesis.</text>
</comment>
<dbReference type="GO" id="GO:0000049">
    <property type="term" value="F:tRNA binding"/>
    <property type="evidence" value="ECO:0007669"/>
    <property type="project" value="UniProtKB-UniRule"/>
</dbReference>
<dbReference type="GO" id="GO:0005524">
    <property type="term" value="F:ATP binding"/>
    <property type="evidence" value="ECO:0007669"/>
    <property type="project" value="UniProtKB-UniRule"/>
</dbReference>
<dbReference type="SMART" id="SM00981">
    <property type="entry name" value="THUMP"/>
    <property type="match status" value="1"/>
</dbReference>
<accession>A0A1F5BV07</accession>
<feature type="binding site" evidence="18">
    <location>
        <position position="294"/>
    </location>
    <ligand>
        <name>ATP</name>
        <dbReference type="ChEBI" id="CHEBI:30616"/>
    </ligand>
</feature>
<dbReference type="Gene3D" id="3.40.50.620">
    <property type="entry name" value="HUPs"/>
    <property type="match status" value="1"/>
</dbReference>
<keyword evidence="4 18" id="KW-0808">Transferase</keyword>
<evidence type="ECO:0000256" key="13">
    <source>
        <dbReference type="ARBA" id="ARBA00066827"/>
    </source>
</evidence>
<comment type="function">
    <text evidence="11 18">Catalyzes the ATP-dependent transfer of a sulfur to tRNA to produce 4-thiouridine in position 8 of tRNAs, which functions as a near-UV photosensor. Also catalyzes the transfer of sulfur to the sulfur carrier protein ThiS, forming ThiS-thiocarboxylate. This is a step in the synthesis of thiazole, in the thiamine biosynthesis pathway. The sulfur is donated as persulfide by IscS.</text>
</comment>
<evidence type="ECO:0000256" key="9">
    <source>
        <dbReference type="ARBA" id="ARBA00050570"/>
    </source>
</evidence>
<dbReference type="PANTHER" id="PTHR43209">
    <property type="entry name" value="TRNA SULFURTRANSFERASE"/>
    <property type="match status" value="1"/>
</dbReference>
<evidence type="ECO:0000256" key="5">
    <source>
        <dbReference type="ARBA" id="ARBA00022741"/>
    </source>
</evidence>
<dbReference type="Pfam" id="PF02568">
    <property type="entry name" value="ThiI"/>
    <property type="match status" value="1"/>
</dbReference>
<keyword evidence="5 18" id="KW-0547">Nucleotide-binding</keyword>
<evidence type="ECO:0000256" key="4">
    <source>
        <dbReference type="ARBA" id="ARBA00022679"/>
    </source>
</evidence>
<evidence type="ECO:0000256" key="3">
    <source>
        <dbReference type="ARBA" id="ARBA00022555"/>
    </source>
</evidence>
<dbReference type="NCBIfam" id="TIGR00342">
    <property type="entry name" value="tRNA uracil 4-sulfurtransferase ThiI"/>
    <property type="match status" value="1"/>
</dbReference>
<reference evidence="20 21" key="1">
    <citation type="journal article" date="2016" name="Nat. Commun.">
        <title>Thousands of microbial genomes shed light on interconnected biogeochemical processes in an aquifer system.</title>
        <authorList>
            <person name="Anantharaman K."/>
            <person name="Brown C.T."/>
            <person name="Hug L.A."/>
            <person name="Sharon I."/>
            <person name="Castelle C.J."/>
            <person name="Probst A.J."/>
            <person name="Thomas B.C."/>
            <person name="Singh A."/>
            <person name="Wilkins M.J."/>
            <person name="Karaoz U."/>
            <person name="Brodie E.L."/>
            <person name="Williams K.H."/>
            <person name="Hubbard S.S."/>
            <person name="Banfield J.F."/>
        </authorList>
    </citation>
    <scope>NUCLEOTIDE SEQUENCE [LARGE SCALE GENOMIC DNA]</scope>
</reference>
<evidence type="ECO:0000256" key="14">
    <source>
        <dbReference type="ARBA" id="ARBA00071867"/>
    </source>
</evidence>
<evidence type="ECO:0000256" key="12">
    <source>
        <dbReference type="ARBA" id="ARBA00061472"/>
    </source>
</evidence>
<dbReference type="EC" id="2.8.1.4" evidence="13 18"/>
<dbReference type="GO" id="GO:0009228">
    <property type="term" value="P:thiamine biosynthetic process"/>
    <property type="evidence" value="ECO:0007669"/>
    <property type="project" value="UniProtKB-KW"/>
</dbReference>
<dbReference type="PROSITE" id="PS51165">
    <property type="entry name" value="THUMP"/>
    <property type="match status" value="1"/>
</dbReference>
<proteinExistence type="inferred from homology"/>
<dbReference type="HAMAP" id="MF_00021">
    <property type="entry name" value="ThiI"/>
    <property type="match status" value="1"/>
</dbReference>
<dbReference type="Gene3D" id="3.30.2130.30">
    <property type="match status" value="1"/>
</dbReference>
<sequence>MVKVIIVHWHEIALKGENKPFFEEALRGNIARALSFAEPRSVAVFAGRIVVSLAEGTDEAAVARALKQVFGIANFAIAVSLPYEKEAAFQEIVANAKERTFETFRVSARRADKNFPLTSQEINVKLGAAIQAATGARVDLEQPDATFFVEIVRDRIFFYTKKEKGIGGLPVGVSGKVLALVSSGFDSPVAAWKMMRRGCGIVFLHFHSYPSTSAASRENVREIVKILTRYQYRATLLLVPLLPIQQEISRANINPRERVVLYRRFMMRIAERIAHTEGCGALATGDSLGQVASQTLENIGVISEAVSLPIFRPLIGENKEDIINASRTIGTHDISAQPYEDCCSLFVPDHPETHAKLEAIERSEQKLDVERLIQEAIEKTERKEYKL</sequence>
<comment type="caution">
    <text evidence="20">The sequence shown here is derived from an EMBL/GenBank/DDBJ whole genome shotgun (WGS) entry which is preliminary data.</text>
</comment>
<feature type="binding site" evidence="18">
    <location>
        <position position="285"/>
    </location>
    <ligand>
        <name>ATP</name>
        <dbReference type="ChEBI" id="CHEBI:30616"/>
    </ligand>
</feature>
<dbReference type="InterPro" id="IPR049962">
    <property type="entry name" value="THUMP_ThiI"/>
</dbReference>
<keyword evidence="3 18" id="KW-0820">tRNA-binding</keyword>
<dbReference type="GO" id="GO:0140741">
    <property type="term" value="F:tRNA-uracil-4 sulfurtransferase activity"/>
    <property type="evidence" value="ECO:0007669"/>
    <property type="project" value="UniProtKB-EC"/>
</dbReference>
<dbReference type="GO" id="GO:0052837">
    <property type="term" value="P:thiazole biosynthetic process"/>
    <property type="evidence" value="ECO:0007669"/>
    <property type="project" value="TreeGrafter"/>
</dbReference>
<dbReference type="Pfam" id="PF22025">
    <property type="entry name" value="ThiI_fer"/>
    <property type="match status" value="1"/>
</dbReference>
<evidence type="ECO:0000259" key="19">
    <source>
        <dbReference type="PROSITE" id="PS51165"/>
    </source>
</evidence>
<protein>
    <recommendedName>
        <fullName evidence="14 18">Probable tRNA sulfurtransferase</fullName>
        <ecNumber evidence="13 18">2.8.1.4</ecNumber>
    </recommendedName>
    <alternativeName>
        <fullName evidence="15 18">Sulfur carrier protein ThiS sulfurtransferase</fullName>
    </alternativeName>
    <alternativeName>
        <fullName evidence="16 18">Thiamine biosynthesis protein ThiI</fullName>
    </alternativeName>
    <alternativeName>
        <fullName evidence="17 18">tRNA 4-thiouridine synthase</fullName>
    </alternativeName>
</protein>
<dbReference type="STRING" id="1797298.A2988_02915"/>
<dbReference type="PANTHER" id="PTHR43209:SF1">
    <property type="entry name" value="TRNA SULFURTRANSFERASE"/>
    <property type="match status" value="1"/>
</dbReference>
<evidence type="ECO:0000256" key="10">
    <source>
        <dbReference type="ARBA" id="ARBA00052330"/>
    </source>
</evidence>
<dbReference type="Pfam" id="PF02926">
    <property type="entry name" value="THUMP"/>
    <property type="match status" value="1"/>
</dbReference>
<dbReference type="InterPro" id="IPR014729">
    <property type="entry name" value="Rossmann-like_a/b/a_fold"/>
</dbReference>
<name>A0A1F5BV07_9BACT</name>
<keyword evidence="2 18" id="KW-0963">Cytoplasm</keyword>
<evidence type="ECO:0000256" key="11">
    <source>
        <dbReference type="ARBA" id="ARBA00058382"/>
    </source>
</evidence>
<dbReference type="EMBL" id="MEYS01000001">
    <property type="protein sequence ID" value="OGD34449.1"/>
    <property type="molecule type" value="Genomic_DNA"/>
</dbReference>
<dbReference type="FunFam" id="3.40.50.620:FF:000053">
    <property type="entry name" value="Probable tRNA sulfurtransferase"/>
    <property type="match status" value="1"/>
</dbReference>